<feature type="domain" description="Peptidase S1" evidence="5">
    <location>
        <begin position="133"/>
        <end position="409"/>
    </location>
</feature>
<accession>A0A194QV40</accession>
<keyword evidence="1" id="KW-0645">Protease</keyword>
<organism evidence="6 7">
    <name type="scientific">Papilio machaon</name>
    <name type="common">Old World swallowtail butterfly</name>
    <dbReference type="NCBI Taxonomy" id="76193"/>
    <lineage>
        <taxon>Eukaryota</taxon>
        <taxon>Metazoa</taxon>
        <taxon>Ecdysozoa</taxon>
        <taxon>Arthropoda</taxon>
        <taxon>Hexapoda</taxon>
        <taxon>Insecta</taxon>
        <taxon>Pterygota</taxon>
        <taxon>Neoptera</taxon>
        <taxon>Endopterygota</taxon>
        <taxon>Lepidoptera</taxon>
        <taxon>Glossata</taxon>
        <taxon>Ditrysia</taxon>
        <taxon>Papilionoidea</taxon>
        <taxon>Papilionidae</taxon>
        <taxon>Papilioninae</taxon>
        <taxon>Papilio</taxon>
    </lineage>
</organism>
<evidence type="ECO:0000256" key="2">
    <source>
        <dbReference type="ARBA" id="ARBA00022801"/>
    </source>
</evidence>
<sequence>MTASWSPFSKTSPSADAIATSSRIKPATIQPHCLYCNKIITINNIAILNSPTRVFSISLSRVECVLSGRGSVRECATLETPRLGGRLAIDLSLTTPGTGKVPLYTAYSCSWSPAAPRPILPPPPGHILAYTTITKGDAPFQPREKSVPFIVYFLSRYRGICVGTLVSRTAVLTAAVCVTHPLTVTKDTRPINVVATTFYRHPRRGIRIQVTKIIIPKWVNVTSNRGYLMQSSPALMLLKQTVPDIIAEVPMRGIPVDFENESFTLHDECAMIGWHFFYKGDVIYQKKKFLLQRNMRVQFLNIAKRRLWCDPLSVRFHAALVNLGFIGYSDESAAICIRDAERTAQPCHGMYGSPLICHGALVGMMMAPDAQWSNCTGFSNLIHVFKSKTLISYMKCVQSLFVPEFVMDWDTMKKSFHEEVKDEYDYVTELYDGLLENSGSTEEK</sequence>
<dbReference type="AlphaFoldDB" id="A0A194QV40"/>
<proteinExistence type="predicted"/>
<keyword evidence="4" id="KW-1015">Disulfide bond</keyword>
<dbReference type="InterPro" id="IPR001254">
    <property type="entry name" value="Trypsin_dom"/>
</dbReference>
<evidence type="ECO:0000256" key="1">
    <source>
        <dbReference type="ARBA" id="ARBA00022670"/>
    </source>
</evidence>
<dbReference type="Proteomes" id="UP000053240">
    <property type="component" value="Unassembled WGS sequence"/>
</dbReference>
<dbReference type="PANTHER" id="PTHR24276:SF96">
    <property type="entry name" value="PEPTIDASE S1 DOMAIN-CONTAINING PROTEIN"/>
    <property type="match status" value="1"/>
</dbReference>
<dbReference type="InterPro" id="IPR043504">
    <property type="entry name" value="Peptidase_S1_PA_chymotrypsin"/>
</dbReference>
<reference evidence="6 7" key="1">
    <citation type="journal article" date="2015" name="Nat. Commun.">
        <title>Outbred genome sequencing and CRISPR/Cas9 gene editing in butterflies.</title>
        <authorList>
            <person name="Li X."/>
            <person name="Fan D."/>
            <person name="Zhang W."/>
            <person name="Liu G."/>
            <person name="Zhang L."/>
            <person name="Zhao L."/>
            <person name="Fang X."/>
            <person name="Chen L."/>
            <person name="Dong Y."/>
            <person name="Chen Y."/>
            <person name="Ding Y."/>
            <person name="Zhao R."/>
            <person name="Feng M."/>
            <person name="Zhu Y."/>
            <person name="Feng Y."/>
            <person name="Jiang X."/>
            <person name="Zhu D."/>
            <person name="Xiang H."/>
            <person name="Feng X."/>
            <person name="Li S."/>
            <person name="Wang J."/>
            <person name="Zhang G."/>
            <person name="Kronforst M.R."/>
            <person name="Wang W."/>
        </authorList>
    </citation>
    <scope>NUCLEOTIDE SEQUENCE [LARGE SCALE GENOMIC DNA]</scope>
    <source>
        <strain evidence="6">Ya'a_city_454_Pm</strain>
        <tissue evidence="6">Whole body</tissue>
    </source>
</reference>
<dbReference type="InParanoid" id="A0A194QV40"/>
<dbReference type="PANTHER" id="PTHR24276">
    <property type="entry name" value="POLYSERASE-RELATED"/>
    <property type="match status" value="1"/>
</dbReference>
<dbReference type="SUPFAM" id="SSF50494">
    <property type="entry name" value="Trypsin-like serine proteases"/>
    <property type="match status" value="1"/>
</dbReference>
<dbReference type="Pfam" id="PF00089">
    <property type="entry name" value="Trypsin"/>
    <property type="match status" value="1"/>
</dbReference>
<protein>
    <recommendedName>
        <fullName evidence="5">Peptidase S1 domain-containing protein</fullName>
    </recommendedName>
</protein>
<evidence type="ECO:0000313" key="6">
    <source>
        <dbReference type="EMBL" id="KPJ09184.1"/>
    </source>
</evidence>
<dbReference type="InterPro" id="IPR050430">
    <property type="entry name" value="Peptidase_S1"/>
</dbReference>
<evidence type="ECO:0000256" key="4">
    <source>
        <dbReference type="ARBA" id="ARBA00023157"/>
    </source>
</evidence>
<dbReference type="EMBL" id="KQ461108">
    <property type="protein sequence ID" value="KPJ09184.1"/>
    <property type="molecule type" value="Genomic_DNA"/>
</dbReference>
<name>A0A194QV40_PAPMA</name>
<dbReference type="GO" id="GO:0006508">
    <property type="term" value="P:proteolysis"/>
    <property type="evidence" value="ECO:0007669"/>
    <property type="project" value="UniProtKB-KW"/>
</dbReference>
<keyword evidence="2" id="KW-0378">Hydrolase</keyword>
<keyword evidence="3" id="KW-0720">Serine protease</keyword>
<keyword evidence="7" id="KW-1185">Reference proteome</keyword>
<dbReference type="GO" id="GO:0004252">
    <property type="term" value="F:serine-type endopeptidase activity"/>
    <property type="evidence" value="ECO:0007669"/>
    <property type="project" value="InterPro"/>
</dbReference>
<evidence type="ECO:0000313" key="7">
    <source>
        <dbReference type="Proteomes" id="UP000053240"/>
    </source>
</evidence>
<dbReference type="InterPro" id="IPR009003">
    <property type="entry name" value="Peptidase_S1_PA"/>
</dbReference>
<gene>
    <name evidence="6" type="ORF">RR48_15325</name>
</gene>
<dbReference type="Gene3D" id="2.40.10.10">
    <property type="entry name" value="Trypsin-like serine proteases"/>
    <property type="match status" value="1"/>
</dbReference>
<evidence type="ECO:0000259" key="5">
    <source>
        <dbReference type="PROSITE" id="PS50240"/>
    </source>
</evidence>
<evidence type="ECO:0000256" key="3">
    <source>
        <dbReference type="ARBA" id="ARBA00022825"/>
    </source>
</evidence>
<dbReference type="PROSITE" id="PS50240">
    <property type="entry name" value="TRYPSIN_DOM"/>
    <property type="match status" value="1"/>
</dbReference>